<protein>
    <submittedName>
        <fullName evidence="1">Uncharacterized protein</fullName>
    </submittedName>
</protein>
<comment type="caution">
    <text evidence="1">The sequence shown here is derived from an EMBL/GenBank/DDBJ whole genome shotgun (WGS) entry which is preliminary data.</text>
</comment>
<gene>
    <name evidence="1" type="ORF">LRU_01730</name>
</gene>
<reference evidence="1 2" key="1">
    <citation type="journal article" date="2011" name="J. Bacteriol.">
        <title>Genome Sequence of Lactobacillus ruminis SPM0211, Isolated from a Fecal Sample from a Healthy Korean.</title>
        <authorList>
            <person name="Lee S."/>
            <person name="Cho Y.J."/>
            <person name="Lee A.H."/>
            <person name="Chun J."/>
            <person name="Ha N.J."/>
            <person name="Ko G."/>
        </authorList>
    </citation>
    <scope>NUCLEOTIDE SEQUENCE [LARGE SCALE GENOMIC DNA]</scope>
    <source>
        <strain evidence="1 2">SPM0211</strain>
    </source>
</reference>
<name>F7R204_9LACO</name>
<evidence type="ECO:0000313" key="2">
    <source>
        <dbReference type="Proteomes" id="UP000002971"/>
    </source>
</evidence>
<proteinExistence type="predicted"/>
<evidence type="ECO:0000313" key="1">
    <source>
        <dbReference type="EMBL" id="EGM51416.1"/>
    </source>
</evidence>
<dbReference type="Proteomes" id="UP000002971">
    <property type="component" value="Unassembled WGS sequence"/>
</dbReference>
<dbReference type="EMBL" id="AFOJ01000006">
    <property type="protein sequence ID" value="EGM51416.1"/>
    <property type="molecule type" value="Genomic_DNA"/>
</dbReference>
<accession>F7R204</accession>
<organism evidence="1 2">
    <name type="scientific">Ligilactobacillus ruminis SPM0211</name>
    <dbReference type="NCBI Taxonomy" id="1040964"/>
    <lineage>
        <taxon>Bacteria</taxon>
        <taxon>Bacillati</taxon>
        <taxon>Bacillota</taxon>
        <taxon>Bacilli</taxon>
        <taxon>Lactobacillales</taxon>
        <taxon>Lactobacillaceae</taxon>
        <taxon>Ligilactobacillus</taxon>
    </lineage>
</organism>
<sequence length="34" mass="4098">MSCIFKKSGDLKLIENRLIFYLRHIFWLVLSVDV</sequence>
<dbReference type="AlphaFoldDB" id="F7R204"/>